<proteinExistence type="predicted"/>
<gene>
    <name evidence="1" type="ORF">SCHPADRAFT_895098</name>
</gene>
<accession>A0A0H2R4Z2</accession>
<keyword evidence="2" id="KW-1185">Reference proteome</keyword>
<reference evidence="1 2" key="1">
    <citation type="submission" date="2015-04" db="EMBL/GenBank/DDBJ databases">
        <title>Complete genome sequence of Schizopora paradoxa KUC8140, a cosmopolitan wood degrader in East Asia.</title>
        <authorList>
            <consortium name="DOE Joint Genome Institute"/>
            <person name="Min B."/>
            <person name="Park H."/>
            <person name="Jang Y."/>
            <person name="Kim J.-J."/>
            <person name="Kim K.H."/>
            <person name="Pangilinan J."/>
            <person name="Lipzen A."/>
            <person name="Riley R."/>
            <person name="Grigoriev I.V."/>
            <person name="Spatafora J.W."/>
            <person name="Choi I.-G."/>
        </authorList>
    </citation>
    <scope>NUCLEOTIDE SEQUENCE [LARGE SCALE GENOMIC DNA]</scope>
    <source>
        <strain evidence="1 2">KUC8140</strain>
    </source>
</reference>
<evidence type="ECO:0000313" key="2">
    <source>
        <dbReference type="Proteomes" id="UP000053477"/>
    </source>
</evidence>
<dbReference type="AlphaFoldDB" id="A0A0H2R4Z2"/>
<organism evidence="1 2">
    <name type="scientific">Schizopora paradoxa</name>
    <dbReference type="NCBI Taxonomy" id="27342"/>
    <lineage>
        <taxon>Eukaryota</taxon>
        <taxon>Fungi</taxon>
        <taxon>Dikarya</taxon>
        <taxon>Basidiomycota</taxon>
        <taxon>Agaricomycotina</taxon>
        <taxon>Agaricomycetes</taxon>
        <taxon>Hymenochaetales</taxon>
        <taxon>Schizoporaceae</taxon>
        <taxon>Schizopora</taxon>
    </lineage>
</organism>
<sequence>MTVVSTINTTTIRPGPNTIGTAKNKTPCEACRDLHKRVLLTLNFRVFFGPDGVTQCDTSEGFPCKGCKTDQRKARACRPTTKLRKPRSVEVDDVNETSSEELEANQACIAQAPAPERQAEGAQAHLMQFDSGDTTSNENHQDVSMALASHQYLPFFDGNSHGVSNVNEWNPVPCDNILIPFETGTVQNLQTYSDFGGIPAEHPMNIGFDYANGAASSNAQLGADGIHEQMHGAFSGLYNEQTGQSYQYPFGFQNDSSIGF</sequence>
<name>A0A0H2R4Z2_9AGAM</name>
<dbReference type="InParanoid" id="A0A0H2R4Z2"/>
<dbReference type="EMBL" id="KQ086176">
    <property type="protein sequence ID" value="KLO06875.1"/>
    <property type="molecule type" value="Genomic_DNA"/>
</dbReference>
<dbReference type="Proteomes" id="UP000053477">
    <property type="component" value="Unassembled WGS sequence"/>
</dbReference>
<evidence type="ECO:0000313" key="1">
    <source>
        <dbReference type="EMBL" id="KLO06875.1"/>
    </source>
</evidence>
<protein>
    <submittedName>
        <fullName evidence="1">Uncharacterized protein</fullName>
    </submittedName>
</protein>